<evidence type="ECO:0000313" key="2">
    <source>
        <dbReference type="EMBL" id="UUY05741.1"/>
    </source>
</evidence>
<dbReference type="Proteomes" id="UP001058860">
    <property type="component" value="Chromosome"/>
</dbReference>
<dbReference type="Gene3D" id="3.30.479.30">
    <property type="entry name" value="Band 7 domain"/>
    <property type="match status" value="1"/>
</dbReference>
<dbReference type="RefSeq" id="WP_353866185.1">
    <property type="nucleotide sequence ID" value="NZ_CP088295.1"/>
</dbReference>
<proteinExistence type="predicted"/>
<dbReference type="Pfam" id="PF01145">
    <property type="entry name" value="Band_7"/>
    <property type="match status" value="1"/>
</dbReference>
<dbReference type="InterPro" id="IPR001107">
    <property type="entry name" value="Band_7"/>
</dbReference>
<keyword evidence="3" id="KW-1185">Reference proteome</keyword>
<feature type="domain" description="Band 7" evidence="1">
    <location>
        <begin position="24"/>
        <end position="197"/>
    </location>
</feature>
<evidence type="ECO:0000313" key="3">
    <source>
        <dbReference type="Proteomes" id="UP001058860"/>
    </source>
</evidence>
<name>A0ABY5PM89_9ACTN</name>
<evidence type="ECO:0000259" key="1">
    <source>
        <dbReference type="Pfam" id="PF01145"/>
    </source>
</evidence>
<sequence>MSDIKTYPFIRHLRAEPTSHVLAYRGGELRREGQGEAFWFRAINAAIAEVPIDDREQPFVFHVRSADFQELTVQGAITYRVVDPQRVARRIDFAIDLDTGAWRQTPLEQLAGLVMQLAQQFAIDELVKRDVRQVLADGVAPIRAQIADGLAAEQALIDLGIEVVAVRVAAVAPTADLEKALQQPTREAIQQQADEATFQRRALAVEKERAIAENELQNRIELARREEDLVAQEGANTRRRAEEEALAALVDARAADDREALAATRQAATISEVQGAQLKIDAERARIDADMPADVLLALALRELAGQLGQIEHLTITPDMLTPVLARIGRTEE</sequence>
<dbReference type="InterPro" id="IPR036013">
    <property type="entry name" value="Band_7/SPFH_dom_sf"/>
</dbReference>
<protein>
    <recommendedName>
        <fullName evidence="1">Band 7 domain-containing protein</fullName>
    </recommendedName>
</protein>
<dbReference type="SUPFAM" id="SSF117892">
    <property type="entry name" value="Band 7/SPFH domain"/>
    <property type="match status" value="1"/>
</dbReference>
<gene>
    <name evidence="2" type="ORF">LRS13_09535</name>
</gene>
<organism evidence="2 3">
    <name type="scientific">Svornostia abyssi</name>
    <dbReference type="NCBI Taxonomy" id="2898438"/>
    <lineage>
        <taxon>Bacteria</taxon>
        <taxon>Bacillati</taxon>
        <taxon>Actinomycetota</taxon>
        <taxon>Thermoleophilia</taxon>
        <taxon>Solirubrobacterales</taxon>
        <taxon>Baekduiaceae</taxon>
        <taxon>Svornostia</taxon>
    </lineage>
</organism>
<accession>A0ABY5PM89</accession>
<reference evidence="3" key="1">
    <citation type="submission" date="2021-11" db="EMBL/GenBank/DDBJ databases">
        <title>Cultivation dependent microbiological survey of springs from the worlds oldest radium mine currently devoted to the extraction of radon-saturated water.</title>
        <authorList>
            <person name="Kapinusova G."/>
            <person name="Smrhova T."/>
            <person name="Strejcek M."/>
            <person name="Suman J."/>
            <person name="Jani K."/>
            <person name="Pajer P."/>
            <person name="Uhlik O."/>
        </authorList>
    </citation>
    <scope>NUCLEOTIDE SEQUENCE [LARGE SCALE GENOMIC DNA]</scope>
    <source>
        <strain evidence="3">J379</strain>
    </source>
</reference>
<dbReference type="EMBL" id="CP088295">
    <property type="protein sequence ID" value="UUY05741.1"/>
    <property type="molecule type" value="Genomic_DNA"/>
</dbReference>